<accession>A0A8K0KJ52</accession>
<proteinExistence type="inferred from homology"/>
<keyword evidence="3" id="KW-1185">Reference proteome</keyword>
<sequence length="107" mass="12195">MKGVDNVFTQHNPVLKDTLEDLLKGKLREDIYPYLGNIHMARRPDNIVVFMVGGVTYEESLAVHQLNNNNQRINIVLGGTAVHNFDSFIEEVKIAMHGSNWRFGRES</sequence>
<dbReference type="SUPFAM" id="SSF56815">
    <property type="entry name" value="Sec1/munc18-like (SM) proteins"/>
    <property type="match status" value="1"/>
</dbReference>
<organism evidence="2 3">
    <name type="scientific">Ladona fulva</name>
    <name type="common">Scarce chaser dragonfly</name>
    <name type="synonym">Libellula fulva</name>
    <dbReference type="NCBI Taxonomy" id="123851"/>
    <lineage>
        <taxon>Eukaryota</taxon>
        <taxon>Metazoa</taxon>
        <taxon>Ecdysozoa</taxon>
        <taxon>Arthropoda</taxon>
        <taxon>Hexapoda</taxon>
        <taxon>Insecta</taxon>
        <taxon>Pterygota</taxon>
        <taxon>Palaeoptera</taxon>
        <taxon>Odonata</taxon>
        <taxon>Epiprocta</taxon>
        <taxon>Anisoptera</taxon>
        <taxon>Libelluloidea</taxon>
        <taxon>Libellulidae</taxon>
        <taxon>Ladona</taxon>
    </lineage>
</organism>
<reference evidence="2" key="1">
    <citation type="submission" date="2013-04" db="EMBL/GenBank/DDBJ databases">
        <authorList>
            <person name="Qu J."/>
            <person name="Murali S.C."/>
            <person name="Bandaranaike D."/>
            <person name="Bellair M."/>
            <person name="Blankenburg K."/>
            <person name="Chao H."/>
            <person name="Dinh H."/>
            <person name="Doddapaneni H."/>
            <person name="Downs B."/>
            <person name="Dugan-Rocha S."/>
            <person name="Elkadiri S."/>
            <person name="Gnanaolivu R.D."/>
            <person name="Hernandez B."/>
            <person name="Javaid M."/>
            <person name="Jayaseelan J.C."/>
            <person name="Lee S."/>
            <person name="Li M."/>
            <person name="Ming W."/>
            <person name="Munidasa M."/>
            <person name="Muniz J."/>
            <person name="Nguyen L."/>
            <person name="Ongeri F."/>
            <person name="Osuji N."/>
            <person name="Pu L.-L."/>
            <person name="Puazo M."/>
            <person name="Qu C."/>
            <person name="Quiroz J."/>
            <person name="Raj R."/>
            <person name="Weissenberger G."/>
            <person name="Xin Y."/>
            <person name="Zou X."/>
            <person name="Han Y."/>
            <person name="Richards S."/>
            <person name="Worley K."/>
            <person name="Muzny D."/>
            <person name="Gibbs R."/>
        </authorList>
    </citation>
    <scope>NUCLEOTIDE SEQUENCE</scope>
    <source>
        <strain evidence="2">Sampled in the wild</strain>
    </source>
</reference>
<evidence type="ECO:0000256" key="1">
    <source>
        <dbReference type="ARBA" id="ARBA00009884"/>
    </source>
</evidence>
<dbReference type="EMBL" id="KZ308918">
    <property type="protein sequence ID" value="KAG8235512.1"/>
    <property type="molecule type" value="Genomic_DNA"/>
</dbReference>
<gene>
    <name evidence="2" type="ORF">J437_LFUL015746</name>
</gene>
<evidence type="ECO:0000313" key="3">
    <source>
        <dbReference type="Proteomes" id="UP000792457"/>
    </source>
</evidence>
<dbReference type="InterPro" id="IPR001619">
    <property type="entry name" value="Sec1-like"/>
</dbReference>
<dbReference type="InterPro" id="IPR027482">
    <property type="entry name" value="Sec1-like_dom2"/>
</dbReference>
<dbReference type="OrthoDB" id="10266265at2759"/>
<name>A0A8K0KJ52_LADFU</name>
<evidence type="ECO:0000313" key="2">
    <source>
        <dbReference type="EMBL" id="KAG8235512.1"/>
    </source>
</evidence>
<dbReference type="Proteomes" id="UP000792457">
    <property type="component" value="Unassembled WGS sequence"/>
</dbReference>
<dbReference type="AlphaFoldDB" id="A0A8K0KJ52"/>
<dbReference type="Pfam" id="PF00995">
    <property type="entry name" value="Sec1"/>
    <property type="match status" value="1"/>
</dbReference>
<evidence type="ECO:0008006" key="4">
    <source>
        <dbReference type="Google" id="ProtNLM"/>
    </source>
</evidence>
<protein>
    <recommendedName>
        <fullName evidence="4">Vacuolar protein sorting-associated protein 45</fullName>
    </recommendedName>
</protein>
<comment type="caution">
    <text evidence="2">The sequence shown here is derived from an EMBL/GenBank/DDBJ whole genome shotgun (WGS) entry which is preliminary data.</text>
</comment>
<dbReference type="Gene3D" id="3.40.50.1910">
    <property type="match status" value="1"/>
</dbReference>
<dbReference type="InterPro" id="IPR036045">
    <property type="entry name" value="Sec1-like_sf"/>
</dbReference>
<reference evidence="2" key="2">
    <citation type="submission" date="2017-10" db="EMBL/GenBank/DDBJ databases">
        <title>Ladona fulva Genome sequencing and assembly.</title>
        <authorList>
            <person name="Murali S."/>
            <person name="Richards S."/>
            <person name="Bandaranaike D."/>
            <person name="Bellair M."/>
            <person name="Blankenburg K."/>
            <person name="Chao H."/>
            <person name="Dinh H."/>
            <person name="Doddapaneni H."/>
            <person name="Dugan-Rocha S."/>
            <person name="Elkadiri S."/>
            <person name="Gnanaolivu R."/>
            <person name="Hernandez B."/>
            <person name="Skinner E."/>
            <person name="Javaid M."/>
            <person name="Lee S."/>
            <person name="Li M."/>
            <person name="Ming W."/>
            <person name="Munidasa M."/>
            <person name="Muniz J."/>
            <person name="Nguyen L."/>
            <person name="Hughes D."/>
            <person name="Osuji N."/>
            <person name="Pu L.-L."/>
            <person name="Puazo M."/>
            <person name="Qu C."/>
            <person name="Quiroz J."/>
            <person name="Raj R."/>
            <person name="Weissenberger G."/>
            <person name="Xin Y."/>
            <person name="Zou X."/>
            <person name="Han Y."/>
            <person name="Worley K."/>
            <person name="Muzny D."/>
            <person name="Gibbs R."/>
        </authorList>
    </citation>
    <scope>NUCLEOTIDE SEQUENCE</scope>
    <source>
        <strain evidence="2">Sampled in the wild</strain>
    </source>
</reference>
<dbReference type="PANTHER" id="PTHR11679">
    <property type="entry name" value="VESICLE PROTEIN SORTING-ASSOCIATED"/>
    <property type="match status" value="1"/>
</dbReference>
<dbReference type="GO" id="GO:0016192">
    <property type="term" value="P:vesicle-mediated transport"/>
    <property type="evidence" value="ECO:0007669"/>
    <property type="project" value="InterPro"/>
</dbReference>
<comment type="similarity">
    <text evidence="1">Belongs to the STXBP/unc-18/SEC1 family.</text>
</comment>